<protein>
    <submittedName>
        <fullName evidence="1">Uncharacterized protein</fullName>
    </submittedName>
</protein>
<dbReference type="EMBL" id="CALNXK010000045">
    <property type="protein sequence ID" value="CAH3128838.1"/>
    <property type="molecule type" value="Genomic_DNA"/>
</dbReference>
<evidence type="ECO:0000313" key="1">
    <source>
        <dbReference type="EMBL" id="CAH3128838.1"/>
    </source>
</evidence>
<proteinExistence type="predicted"/>
<gene>
    <name evidence="1" type="ORF">PLOB_00033527</name>
</gene>
<reference evidence="1 2" key="1">
    <citation type="submission" date="2022-05" db="EMBL/GenBank/DDBJ databases">
        <authorList>
            <consortium name="Genoscope - CEA"/>
            <person name="William W."/>
        </authorList>
    </citation>
    <scope>NUCLEOTIDE SEQUENCE [LARGE SCALE GENOMIC DNA]</scope>
</reference>
<organism evidence="1 2">
    <name type="scientific">Porites lobata</name>
    <dbReference type="NCBI Taxonomy" id="104759"/>
    <lineage>
        <taxon>Eukaryota</taxon>
        <taxon>Metazoa</taxon>
        <taxon>Cnidaria</taxon>
        <taxon>Anthozoa</taxon>
        <taxon>Hexacorallia</taxon>
        <taxon>Scleractinia</taxon>
        <taxon>Fungiina</taxon>
        <taxon>Poritidae</taxon>
        <taxon>Porites</taxon>
    </lineage>
</organism>
<comment type="caution">
    <text evidence="1">The sequence shown here is derived from an EMBL/GenBank/DDBJ whole genome shotgun (WGS) entry which is preliminary data.</text>
</comment>
<evidence type="ECO:0000313" key="2">
    <source>
        <dbReference type="Proteomes" id="UP001159405"/>
    </source>
</evidence>
<feature type="non-terminal residue" evidence="1">
    <location>
        <position position="1"/>
    </location>
</feature>
<dbReference type="Proteomes" id="UP001159405">
    <property type="component" value="Unassembled WGS sequence"/>
</dbReference>
<keyword evidence="2" id="KW-1185">Reference proteome</keyword>
<sequence length="45" mass="5211">VRHPRSTWNILTKGTSMSKGQMDMPQTDWNKSSTFRILEVILSTM</sequence>
<accession>A0ABN8P1I0</accession>
<name>A0ABN8P1I0_9CNID</name>